<evidence type="ECO:0000256" key="1">
    <source>
        <dbReference type="SAM" id="Phobius"/>
    </source>
</evidence>
<sequence>MKKHKPMIRCLTSHYRHSVLSLVFIHIIRIYIIHYKLDLLR</sequence>
<dbReference type="AlphaFoldDB" id="A0A0A8YP56"/>
<feature type="transmembrane region" description="Helical" evidence="1">
    <location>
        <begin position="20"/>
        <end position="37"/>
    </location>
</feature>
<reference evidence="2" key="1">
    <citation type="submission" date="2014-09" db="EMBL/GenBank/DDBJ databases">
        <authorList>
            <person name="Magalhaes I.L.F."/>
            <person name="Oliveira U."/>
            <person name="Santos F.R."/>
            <person name="Vidigal T.H.D.A."/>
            <person name="Brescovit A.D."/>
            <person name="Santos A.J."/>
        </authorList>
    </citation>
    <scope>NUCLEOTIDE SEQUENCE</scope>
    <source>
        <tissue evidence="2">Shoot tissue taken approximately 20 cm above the soil surface</tissue>
    </source>
</reference>
<keyword evidence="1" id="KW-0472">Membrane</keyword>
<evidence type="ECO:0000313" key="2">
    <source>
        <dbReference type="EMBL" id="JAD27786.1"/>
    </source>
</evidence>
<reference evidence="2" key="2">
    <citation type="journal article" date="2015" name="Data Brief">
        <title>Shoot transcriptome of the giant reed, Arundo donax.</title>
        <authorList>
            <person name="Barrero R.A."/>
            <person name="Guerrero F.D."/>
            <person name="Moolhuijzen P."/>
            <person name="Goolsby J.A."/>
            <person name="Tidwell J."/>
            <person name="Bellgard S.E."/>
            <person name="Bellgard M.I."/>
        </authorList>
    </citation>
    <scope>NUCLEOTIDE SEQUENCE</scope>
    <source>
        <tissue evidence="2">Shoot tissue taken approximately 20 cm above the soil surface</tissue>
    </source>
</reference>
<keyword evidence="1" id="KW-1133">Transmembrane helix</keyword>
<keyword evidence="1" id="KW-0812">Transmembrane</keyword>
<name>A0A0A8YP56_ARUDO</name>
<protein>
    <submittedName>
        <fullName evidence="2">Uncharacterized protein</fullName>
    </submittedName>
</protein>
<proteinExistence type="predicted"/>
<organism evidence="2">
    <name type="scientific">Arundo donax</name>
    <name type="common">Giant reed</name>
    <name type="synonym">Donax arundinaceus</name>
    <dbReference type="NCBI Taxonomy" id="35708"/>
    <lineage>
        <taxon>Eukaryota</taxon>
        <taxon>Viridiplantae</taxon>
        <taxon>Streptophyta</taxon>
        <taxon>Embryophyta</taxon>
        <taxon>Tracheophyta</taxon>
        <taxon>Spermatophyta</taxon>
        <taxon>Magnoliopsida</taxon>
        <taxon>Liliopsida</taxon>
        <taxon>Poales</taxon>
        <taxon>Poaceae</taxon>
        <taxon>PACMAD clade</taxon>
        <taxon>Arundinoideae</taxon>
        <taxon>Arundineae</taxon>
        <taxon>Arundo</taxon>
    </lineage>
</organism>
<accession>A0A0A8YP56</accession>
<dbReference type="EMBL" id="GBRH01270109">
    <property type="protein sequence ID" value="JAD27786.1"/>
    <property type="molecule type" value="Transcribed_RNA"/>
</dbReference>